<dbReference type="RefSeq" id="WP_193912487.1">
    <property type="nucleotide sequence ID" value="NZ_JADEXG010000130.1"/>
</dbReference>
<keyword evidence="3" id="KW-1185">Reference proteome</keyword>
<accession>A0A8J7DP40</accession>
<dbReference type="Gene3D" id="2.40.70.10">
    <property type="entry name" value="Acid Proteases"/>
    <property type="match status" value="1"/>
</dbReference>
<feature type="domain" description="Retropepsin-like aspartic endopeptidase" evidence="1">
    <location>
        <begin position="14"/>
        <end position="145"/>
    </location>
</feature>
<protein>
    <submittedName>
        <fullName evidence="2">ATP-dependent zinc protease</fullName>
    </submittedName>
</protein>
<dbReference type="PANTHER" id="PTHR38037">
    <property type="entry name" value="ZN_PROTEASE DOMAIN-CONTAINING PROTEIN"/>
    <property type="match status" value="1"/>
</dbReference>
<dbReference type="InterPro" id="IPR021109">
    <property type="entry name" value="Peptidase_aspartic_dom_sf"/>
</dbReference>
<gene>
    <name evidence="2" type="ORF">IQ241_24980</name>
</gene>
<dbReference type="GO" id="GO:0006508">
    <property type="term" value="P:proteolysis"/>
    <property type="evidence" value="ECO:0007669"/>
    <property type="project" value="UniProtKB-KW"/>
</dbReference>
<name>A0A8J7DP40_9CYAN</name>
<dbReference type="GO" id="GO:0008233">
    <property type="term" value="F:peptidase activity"/>
    <property type="evidence" value="ECO:0007669"/>
    <property type="project" value="UniProtKB-KW"/>
</dbReference>
<keyword evidence="2" id="KW-0378">Hydrolase</keyword>
<reference evidence="2" key="1">
    <citation type="submission" date="2020-10" db="EMBL/GenBank/DDBJ databases">
        <authorList>
            <person name="Castelo-Branco R."/>
            <person name="Eusebio N."/>
            <person name="Adriana R."/>
            <person name="Vieira A."/>
            <person name="Brugerolle De Fraissinette N."/>
            <person name="Rezende De Castro R."/>
            <person name="Schneider M.P."/>
            <person name="Vasconcelos V."/>
            <person name="Leao P.N."/>
        </authorList>
    </citation>
    <scope>NUCLEOTIDE SEQUENCE</scope>
    <source>
        <strain evidence="2">LEGE 07310</strain>
    </source>
</reference>
<dbReference type="PANTHER" id="PTHR38037:SF1">
    <property type="entry name" value="ATP-DEPENDENT ZINC PROTEASE DOMAIN-CONTAINING PROTEIN-RELATED"/>
    <property type="match status" value="1"/>
</dbReference>
<dbReference type="Proteomes" id="UP000636505">
    <property type="component" value="Unassembled WGS sequence"/>
</dbReference>
<proteinExistence type="predicted"/>
<evidence type="ECO:0000313" key="2">
    <source>
        <dbReference type="EMBL" id="MBE9080496.1"/>
    </source>
</evidence>
<dbReference type="EMBL" id="JADEXG010000130">
    <property type="protein sequence ID" value="MBE9080496.1"/>
    <property type="molecule type" value="Genomic_DNA"/>
</dbReference>
<dbReference type="AlphaFoldDB" id="A0A8J7DP40"/>
<keyword evidence="2" id="KW-0645">Protease</keyword>
<comment type="caution">
    <text evidence="2">The sequence shown here is derived from an EMBL/GenBank/DDBJ whole genome shotgun (WGS) entry which is preliminary data.</text>
</comment>
<evidence type="ECO:0000313" key="3">
    <source>
        <dbReference type="Proteomes" id="UP000636505"/>
    </source>
</evidence>
<dbReference type="InterPro" id="IPR008503">
    <property type="entry name" value="Asp_endopeptidase"/>
</dbReference>
<dbReference type="Pfam" id="PF05618">
    <property type="entry name" value="Zn_protease"/>
    <property type="match status" value="1"/>
</dbReference>
<sequence length="157" mass="17580">MTDITPSAAPSALIGWREWLGLPKLNIARVKAKIDTGARSSALHAFDIQPFRVDGKARVRFKVHPLQRQQHTIEAEADLLEERMVRDSGGHTQQRPVIMTTVQLGDFCWPIELTLTNRDAMGFRMLLGRQAVRQRFLVDPGRSYLLSSAAPATSHPV</sequence>
<dbReference type="SUPFAM" id="SSF50630">
    <property type="entry name" value="Acid proteases"/>
    <property type="match status" value="1"/>
</dbReference>
<organism evidence="2 3">
    <name type="scientific">Vasconcelosia minhoensis LEGE 07310</name>
    <dbReference type="NCBI Taxonomy" id="915328"/>
    <lineage>
        <taxon>Bacteria</taxon>
        <taxon>Bacillati</taxon>
        <taxon>Cyanobacteriota</taxon>
        <taxon>Cyanophyceae</taxon>
        <taxon>Nodosilineales</taxon>
        <taxon>Cymatolegaceae</taxon>
        <taxon>Vasconcelosia</taxon>
        <taxon>Vasconcelosia minhoensis</taxon>
    </lineage>
</organism>
<evidence type="ECO:0000259" key="1">
    <source>
        <dbReference type="Pfam" id="PF05618"/>
    </source>
</evidence>